<dbReference type="AlphaFoldDB" id="A0A1X7FTH6"/>
<dbReference type="InterPro" id="IPR020843">
    <property type="entry name" value="ER"/>
</dbReference>
<dbReference type="STRING" id="28094.SAMN06295900_11199"/>
<dbReference type="InterPro" id="IPR036291">
    <property type="entry name" value="NAD(P)-bd_dom_sf"/>
</dbReference>
<dbReference type="SUPFAM" id="SSF51735">
    <property type="entry name" value="NAD(P)-binding Rossmann-fold domains"/>
    <property type="match status" value="1"/>
</dbReference>
<dbReference type="PANTHER" id="PTHR43677:SF11">
    <property type="entry name" value="ZINC-CONTAINING ALCOHOL DEHYDROGENASE"/>
    <property type="match status" value="1"/>
</dbReference>
<gene>
    <name evidence="2" type="ORF">SAMN06295900_11199</name>
</gene>
<dbReference type="EMBL" id="FXAH01000011">
    <property type="protein sequence ID" value="SMF58482.1"/>
    <property type="molecule type" value="Genomic_DNA"/>
</dbReference>
<dbReference type="GeneID" id="95552945"/>
<dbReference type="GO" id="GO:0016491">
    <property type="term" value="F:oxidoreductase activity"/>
    <property type="evidence" value="ECO:0007669"/>
    <property type="project" value="InterPro"/>
</dbReference>
<organism evidence="2 3">
    <name type="scientific">Trinickia caryophylli</name>
    <name type="common">Paraburkholderia caryophylli</name>
    <dbReference type="NCBI Taxonomy" id="28094"/>
    <lineage>
        <taxon>Bacteria</taxon>
        <taxon>Pseudomonadati</taxon>
        <taxon>Pseudomonadota</taxon>
        <taxon>Betaproteobacteria</taxon>
        <taxon>Burkholderiales</taxon>
        <taxon>Burkholderiaceae</taxon>
        <taxon>Trinickia</taxon>
    </lineage>
</organism>
<name>A0A1X7FTH6_TRICW</name>
<accession>A0A1X7FTH6</accession>
<dbReference type="InterPro" id="IPR013149">
    <property type="entry name" value="ADH-like_C"/>
</dbReference>
<dbReference type="SMART" id="SM00829">
    <property type="entry name" value="PKS_ER"/>
    <property type="match status" value="1"/>
</dbReference>
<evidence type="ECO:0000313" key="2">
    <source>
        <dbReference type="EMBL" id="SMF58482.1"/>
    </source>
</evidence>
<dbReference type="Gene3D" id="3.90.180.10">
    <property type="entry name" value="Medium-chain alcohol dehydrogenases, catalytic domain"/>
    <property type="match status" value="1"/>
</dbReference>
<dbReference type="Proteomes" id="UP000192911">
    <property type="component" value="Unassembled WGS sequence"/>
</dbReference>
<feature type="domain" description="Enoyl reductase (ER)" evidence="1">
    <location>
        <begin position="10"/>
        <end position="312"/>
    </location>
</feature>
<dbReference type="Gene3D" id="3.40.50.720">
    <property type="entry name" value="NAD(P)-binding Rossmann-like Domain"/>
    <property type="match status" value="1"/>
</dbReference>
<dbReference type="InterPro" id="IPR051397">
    <property type="entry name" value="Zn-ADH-like_protein"/>
</dbReference>
<evidence type="ECO:0000313" key="3">
    <source>
        <dbReference type="Proteomes" id="UP000192911"/>
    </source>
</evidence>
<evidence type="ECO:0000259" key="1">
    <source>
        <dbReference type="SMART" id="SM00829"/>
    </source>
</evidence>
<sequence>MKAAVVRVWGQAPVYADFETPSARPGHVLAEVSASALSHLARGRAAGSHYSSGGSLPMVAGVDGTGRLDDGRRVYFFGPAAPFGAMAERTVVPESNIVALPDAIDDVTAAAIAIPGMSSWAALIERARFVEGETVLVNGATGTSGRLAVQIARRLGAGRIVATGRNENALASAGADFTVSLQQDEASLRRAFEALFEQGVDVVLDYLWGPSASALLTSAARATAEGRRVRFVQIGSISAPDIALPAAVLRAAAVELMGSGLGSVAQPALLRSIGSVFEGVAQGALQVDTHAVPLAKLGDYWLDAGRHDRIVFVPGLH</sequence>
<dbReference type="Pfam" id="PF00107">
    <property type="entry name" value="ADH_zinc_N"/>
    <property type="match status" value="1"/>
</dbReference>
<proteinExistence type="predicted"/>
<dbReference type="PANTHER" id="PTHR43677">
    <property type="entry name" value="SHORT-CHAIN DEHYDROGENASE/REDUCTASE"/>
    <property type="match status" value="1"/>
</dbReference>
<dbReference type="RefSeq" id="WP_085228998.1">
    <property type="nucleotide sequence ID" value="NZ_BSQD01000008.1"/>
</dbReference>
<protein>
    <submittedName>
        <fullName evidence="2">NADPH:quinone reductase</fullName>
    </submittedName>
</protein>
<keyword evidence="3" id="KW-1185">Reference proteome</keyword>
<reference evidence="3" key="1">
    <citation type="submission" date="2017-04" db="EMBL/GenBank/DDBJ databases">
        <authorList>
            <person name="Varghese N."/>
            <person name="Submissions S."/>
        </authorList>
    </citation>
    <scope>NUCLEOTIDE SEQUENCE [LARGE SCALE GENOMIC DNA]</scope>
    <source>
        <strain evidence="3">Ballard 720</strain>
    </source>
</reference>
<dbReference type="SUPFAM" id="SSF50129">
    <property type="entry name" value="GroES-like"/>
    <property type="match status" value="1"/>
</dbReference>
<dbReference type="OrthoDB" id="9787435at2"/>
<dbReference type="InterPro" id="IPR011032">
    <property type="entry name" value="GroES-like_sf"/>
</dbReference>